<evidence type="ECO:0000313" key="3">
    <source>
        <dbReference type="Proteomes" id="UP000246073"/>
    </source>
</evidence>
<sequence length="44" mass="5098">MLPRADERENIRQKGTLFDRYRSLRTLPFGVLGLAAILARGRRL</sequence>
<gene>
    <name evidence="2" type="ORF">OHAE_2633</name>
</gene>
<dbReference type="Proteomes" id="UP000246073">
    <property type="component" value="Unassembled WGS sequence"/>
</dbReference>
<evidence type="ECO:0000256" key="1">
    <source>
        <dbReference type="SAM" id="Phobius"/>
    </source>
</evidence>
<accession>A0A2P9HRJ4</accession>
<dbReference type="AlphaFoldDB" id="A0A2P9HRJ4"/>
<feature type="transmembrane region" description="Helical" evidence="1">
    <location>
        <begin position="21"/>
        <end position="39"/>
    </location>
</feature>
<keyword evidence="1" id="KW-1133">Transmembrane helix</keyword>
<protein>
    <submittedName>
        <fullName evidence="2">Uncharacterized protein</fullName>
    </submittedName>
</protein>
<reference evidence="3" key="1">
    <citation type="submission" date="2017-12" db="EMBL/GenBank/DDBJ databases">
        <authorList>
            <person name="Diaz M."/>
        </authorList>
    </citation>
    <scope>NUCLEOTIDE SEQUENCE [LARGE SCALE GENOMIC DNA]</scope>
    <source>
        <strain evidence="3">FI11154</strain>
    </source>
</reference>
<name>A0A2P9HRJ4_9HYPH</name>
<proteinExistence type="predicted"/>
<evidence type="ECO:0000313" key="2">
    <source>
        <dbReference type="EMBL" id="SPL66766.1"/>
    </source>
</evidence>
<keyword evidence="1" id="KW-0812">Transmembrane</keyword>
<organism evidence="2 3">
    <name type="scientific">Ochrobactrum soli</name>
    <dbReference type="NCBI Taxonomy" id="2448455"/>
    <lineage>
        <taxon>Bacteria</taxon>
        <taxon>Pseudomonadati</taxon>
        <taxon>Pseudomonadota</taxon>
        <taxon>Alphaproteobacteria</taxon>
        <taxon>Hyphomicrobiales</taxon>
        <taxon>Brucellaceae</taxon>
        <taxon>Brucella/Ochrobactrum group</taxon>
        <taxon>Ochrobactrum</taxon>
    </lineage>
</organism>
<dbReference type="EMBL" id="OOFM01000005">
    <property type="protein sequence ID" value="SPL66766.1"/>
    <property type="molecule type" value="Genomic_DNA"/>
</dbReference>
<keyword evidence="1" id="KW-0472">Membrane</keyword>